<sequence length="338" mass="37921">MNRYRRGFRWGALLLVLSLILTACGAPDEKDGQAGGKKVTLMLDWVPNTNHTGLYVAQEKGYFANEGLNVEIATPAETSANQLVGAGKADFGISSQEYVIQGRAQGVPVVSIAAILQHNTSGFAAPKEKGIKRARDFVGKTYGGWGTPIENAFIQTVLQMDGVKTKQVEDKVKIVNMGETDFFAATKRNVDFAWIYYGWTGIQAETQGVDLDFLELRKLDPVLDFYTPTLITNEQMIQKDPETVKKLVQAVSRGYRYAISHPEEAADILVKAAPETDKKLARASQKWMSPRYQAEAARWGEQKEKVWVDFSDWMWKHRLMEKKVDATKAYTNEFLPEK</sequence>
<dbReference type="InterPro" id="IPR015168">
    <property type="entry name" value="SsuA/THI5"/>
</dbReference>
<dbReference type="OrthoDB" id="9815602at2"/>
<dbReference type="SUPFAM" id="SSF53850">
    <property type="entry name" value="Periplasmic binding protein-like II"/>
    <property type="match status" value="1"/>
</dbReference>
<dbReference type="PANTHER" id="PTHR31528">
    <property type="entry name" value="4-AMINO-5-HYDROXYMETHYL-2-METHYLPYRIMIDINE PHOSPHATE SYNTHASE THI11-RELATED"/>
    <property type="match status" value="1"/>
</dbReference>
<feature type="chain" id="PRO_5012116928" evidence="1">
    <location>
        <begin position="26"/>
        <end position="338"/>
    </location>
</feature>
<keyword evidence="4" id="KW-1185">Reference proteome</keyword>
<dbReference type="PROSITE" id="PS51257">
    <property type="entry name" value="PROKAR_LIPOPROTEIN"/>
    <property type="match status" value="1"/>
</dbReference>
<evidence type="ECO:0000256" key="1">
    <source>
        <dbReference type="SAM" id="SignalP"/>
    </source>
</evidence>
<feature type="domain" description="SsuA/THI5-like" evidence="2">
    <location>
        <begin position="48"/>
        <end position="265"/>
    </location>
</feature>
<proteinExistence type="predicted"/>
<dbReference type="PANTHER" id="PTHR31528:SF3">
    <property type="entry name" value="THIAMINE BIOSYNTHESIS PROTEIN HI_0357-RELATED"/>
    <property type="match status" value="1"/>
</dbReference>
<dbReference type="RefSeq" id="WP_076524593.1">
    <property type="nucleotide sequence ID" value="NZ_CP048103.1"/>
</dbReference>
<gene>
    <name evidence="3" type="ORF">SAMN05421790_104294</name>
</gene>
<name>A0A1N7LNR3_9BACL</name>
<evidence type="ECO:0000259" key="2">
    <source>
        <dbReference type="Pfam" id="PF09084"/>
    </source>
</evidence>
<evidence type="ECO:0000313" key="3">
    <source>
        <dbReference type="EMBL" id="SIS75429.1"/>
    </source>
</evidence>
<dbReference type="Gene3D" id="3.40.190.10">
    <property type="entry name" value="Periplasmic binding protein-like II"/>
    <property type="match status" value="2"/>
</dbReference>
<feature type="signal peptide" evidence="1">
    <location>
        <begin position="1"/>
        <end position="25"/>
    </location>
</feature>
<dbReference type="InterPro" id="IPR027939">
    <property type="entry name" value="NMT1/THI5"/>
</dbReference>
<dbReference type="Pfam" id="PF09084">
    <property type="entry name" value="NMT1"/>
    <property type="match status" value="1"/>
</dbReference>
<evidence type="ECO:0000313" key="4">
    <source>
        <dbReference type="Proteomes" id="UP000186795"/>
    </source>
</evidence>
<organism evidence="3 4">
    <name type="scientific">Kroppenstedtia eburnea</name>
    <dbReference type="NCBI Taxonomy" id="714067"/>
    <lineage>
        <taxon>Bacteria</taxon>
        <taxon>Bacillati</taxon>
        <taxon>Bacillota</taxon>
        <taxon>Bacilli</taxon>
        <taxon>Bacillales</taxon>
        <taxon>Thermoactinomycetaceae</taxon>
        <taxon>Kroppenstedtia</taxon>
    </lineage>
</organism>
<dbReference type="EMBL" id="FTOD01000004">
    <property type="protein sequence ID" value="SIS75429.1"/>
    <property type="molecule type" value="Genomic_DNA"/>
</dbReference>
<keyword evidence="1" id="KW-0732">Signal</keyword>
<dbReference type="Proteomes" id="UP000186795">
    <property type="component" value="Unassembled WGS sequence"/>
</dbReference>
<reference evidence="4" key="1">
    <citation type="submission" date="2017-01" db="EMBL/GenBank/DDBJ databases">
        <authorList>
            <person name="Varghese N."/>
            <person name="Submissions S."/>
        </authorList>
    </citation>
    <scope>NUCLEOTIDE SEQUENCE [LARGE SCALE GENOMIC DNA]</scope>
    <source>
        <strain evidence="4">DSM 45196</strain>
    </source>
</reference>
<protein>
    <submittedName>
        <fullName evidence="3">ABC-type nitrate/sulfonate/bicarbonate transport system, substrate-binding protein</fullName>
    </submittedName>
</protein>
<dbReference type="AlphaFoldDB" id="A0A1N7LNR3"/>
<accession>A0A1N7LNR3</accession>
<dbReference type="GO" id="GO:0009228">
    <property type="term" value="P:thiamine biosynthetic process"/>
    <property type="evidence" value="ECO:0007669"/>
    <property type="project" value="InterPro"/>
</dbReference>